<name>X1IX43_9ZZZZ</name>
<evidence type="ECO:0000313" key="1">
    <source>
        <dbReference type="EMBL" id="GAH62108.1"/>
    </source>
</evidence>
<gene>
    <name evidence="1" type="ORF">S03H2_53680</name>
</gene>
<dbReference type="EMBL" id="BARU01034171">
    <property type="protein sequence ID" value="GAH62108.1"/>
    <property type="molecule type" value="Genomic_DNA"/>
</dbReference>
<accession>X1IX43</accession>
<proteinExistence type="predicted"/>
<protein>
    <submittedName>
        <fullName evidence="1">Uncharacterized protein</fullName>
    </submittedName>
</protein>
<dbReference type="AlphaFoldDB" id="X1IX43"/>
<sequence>NEKDQFITELGCLIKYSRINLFHLKPFLKIRKHKKELRYAKCKIIEYNEDFIARRLKDYDSFFEGTSLPKMWKTISSSQWKVWFFLRVLILS</sequence>
<reference evidence="1" key="1">
    <citation type="journal article" date="2014" name="Front. Microbiol.">
        <title>High frequency of phylogenetically diverse reductive dehalogenase-homologous genes in deep subseafloor sedimentary metagenomes.</title>
        <authorList>
            <person name="Kawai M."/>
            <person name="Futagami T."/>
            <person name="Toyoda A."/>
            <person name="Takaki Y."/>
            <person name="Nishi S."/>
            <person name="Hori S."/>
            <person name="Arai W."/>
            <person name="Tsubouchi T."/>
            <person name="Morono Y."/>
            <person name="Uchiyama I."/>
            <person name="Ito T."/>
            <person name="Fujiyama A."/>
            <person name="Inagaki F."/>
            <person name="Takami H."/>
        </authorList>
    </citation>
    <scope>NUCLEOTIDE SEQUENCE</scope>
    <source>
        <strain evidence="1">Expedition CK06-06</strain>
    </source>
</reference>
<comment type="caution">
    <text evidence="1">The sequence shown here is derived from an EMBL/GenBank/DDBJ whole genome shotgun (WGS) entry which is preliminary data.</text>
</comment>
<feature type="non-terminal residue" evidence="1">
    <location>
        <position position="1"/>
    </location>
</feature>
<organism evidence="1">
    <name type="scientific">marine sediment metagenome</name>
    <dbReference type="NCBI Taxonomy" id="412755"/>
    <lineage>
        <taxon>unclassified sequences</taxon>
        <taxon>metagenomes</taxon>
        <taxon>ecological metagenomes</taxon>
    </lineage>
</organism>